<dbReference type="Proteomes" id="UP000194546">
    <property type="component" value="Unassembled WGS sequence"/>
</dbReference>
<gene>
    <name evidence="1" type="ORF">PAMC26510_06070</name>
</gene>
<name>A0A242N7X3_CABSO</name>
<accession>A0A242N7X3</accession>
<evidence type="ECO:0000313" key="2">
    <source>
        <dbReference type="Proteomes" id="UP000194546"/>
    </source>
</evidence>
<evidence type="ECO:0000313" key="1">
    <source>
        <dbReference type="EMBL" id="OTP79246.1"/>
    </source>
</evidence>
<reference evidence="1 2" key="1">
    <citation type="submission" date="2017-03" db="EMBL/GenBank/DDBJ databases">
        <title>Genome analysis of strain PAMC 26510.</title>
        <authorList>
            <person name="Oh H.-M."/>
            <person name="Yang J.-A."/>
        </authorList>
    </citation>
    <scope>NUCLEOTIDE SEQUENCE [LARGE SCALE GENOMIC DNA]</scope>
    <source>
        <strain evidence="1 2">PAMC 26510</strain>
    </source>
</reference>
<protein>
    <submittedName>
        <fullName evidence="1">Uncharacterized protein</fullName>
    </submittedName>
</protein>
<comment type="caution">
    <text evidence="1">The sequence shown here is derived from an EMBL/GenBank/DDBJ whole genome shotgun (WGS) entry which is preliminary data.</text>
</comment>
<organism evidence="1 2">
    <name type="scientific">Caballeronia sordidicola</name>
    <name type="common">Burkholderia sordidicola</name>
    <dbReference type="NCBI Taxonomy" id="196367"/>
    <lineage>
        <taxon>Bacteria</taxon>
        <taxon>Pseudomonadati</taxon>
        <taxon>Pseudomonadota</taxon>
        <taxon>Betaproteobacteria</taxon>
        <taxon>Burkholderiales</taxon>
        <taxon>Burkholderiaceae</taxon>
        <taxon>Caballeronia</taxon>
    </lineage>
</organism>
<dbReference type="AlphaFoldDB" id="A0A242N7X3"/>
<proteinExistence type="predicted"/>
<sequence length="70" mass="7822">MPIPLLVASSARPESEIAAIREALVSLHTVAGYDALMRDVLVREFRMPEIAAYRSLIEMAEAFPSYDTIR</sequence>
<dbReference type="EMBL" id="NBTY01000032">
    <property type="protein sequence ID" value="OTP79246.1"/>
    <property type="molecule type" value="Genomic_DNA"/>
</dbReference>